<evidence type="ECO:0000256" key="2">
    <source>
        <dbReference type="ARBA" id="ARBA00006945"/>
    </source>
</evidence>
<name>C3Z581_BRAFL</name>
<feature type="transmembrane region" description="Helical" evidence="7">
    <location>
        <begin position="204"/>
        <end position="222"/>
    </location>
</feature>
<accession>C3Z581</accession>
<feature type="region of interest" description="Disordered" evidence="6">
    <location>
        <begin position="259"/>
        <end position="293"/>
    </location>
</feature>
<organism>
    <name type="scientific">Branchiostoma floridae</name>
    <name type="common">Florida lancelet</name>
    <name type="synonym">Amphioxus</name>
    <dbReference type="NCBI Taxonomy" id="7739"/>
    <lineage>
        <taxon>Eukaryota</taxon>
        <taxon>Metazoa</taxon>
        <taxon>Chordata</taxon>
        <taxon>Cephalochordata</taxon>
        <taxon>Leptocardii</taxon>
        <taxon>Amphioxiformes</taxon>
        <taxon>Branchiostomatidae</taxon>
        <taxon>Branchiostoma</taxon>
    </lineage>
</organism>
<evidence type="ECO:0000256" key="5">
    <source>
        <dbReference type="ARBA" id="ARBA00023136"/>
    </source>
</evidence>
<keyword evidence="5 7" id="KW-0472">Membrane</keyword>
<comment type="similarity">
    <text evidence="2">Belongs to the SURF4 family.</text>
</comment>
<dbReference type="GO" id="GO:0016020">
    <property type="term" value="C:membrane"/>
    <property type="evidence" value="ECO:0007669"/>
    <property type="project" value="UniProtKB-SubCell"/>
</dbReference>
<sequence length="343" mass="38298">MEVLTNAEELVNEAAGTKTIRRYLNTVARVLIVLAFMDDIYNRQYSWWSNVHYFAQIWGLSRALVGPILGLLVTAEFFGTLLILTQQRFEVGCGALFCGTVFQLIFFRHFKNSFGAMRDLSLCGCVTMVMLERWTDPGTMEPGPPSLKWDGKLRTLMQLAGRVLVGLMFVRLATHLGSRNVLLLFGYLLLGGVILGFKTRVCAGLLSVLFFLTNLTVCSWWLEESDSPQREFLRSEFFLNFAAIGGLLLETVVGPGKASMDAQRGRRRTSSDTISPLFPGDTAGLGSSKKTSDVSSEERCRDCLLLVYISIITKVPQSITADYPLHRAARRDPRRQGKVGFAR</sequence>
<gene>
    <name evidence="8" type="ORF">BRAFLDRAFT_103280</name>
</gene>
<evidence type="ECO:0000256" key="4">
    <source>
        <dbReference type="ARBA" id="ARBA00022989"/>
    </source>
</evidence>
<evidence type="ECO:0000256" key="3">
    <source>
        <dbReference type="ARBA" id="ARBA00022692"/>
    </source>
</evidence>
<dbReference type="InParanoid" id="C3Z581"/>
<keyword evidence="4 7" id="KW-1133">Transmembrane helix</keyword>
<evidence type="ECO:0000256" key="1">
    <source>
        <dbReference type="ARBA" id="ARBA00004141"/>
    </source>
</evidence>
<dbReference type="Pfam" id="PF02077">
    <property type="entry name" value="SURF4"/>
    <property type="match status" value="1"/>
</dbReference>
<comment type="subcellular location">
    <subcellularLocation>
        <location evidence="1">Membrane</location>
        <topology evidence="1">Multi-pass membrane protein</topology>
    </subcellularLocation>
</comment>
<evidence type="ECO:0000313" key="8">
    <source>
        <dbReference type="EMBL" id="EEN52438.1"/>
    </source>
</evidence>
<feature type="transmembrane region" description="Helical" evidence="7">
    <location>
        <begin position="91"/>
        <end position="110"/>
    </location>
</feature>
<dbReference type="STRING" id="7739.C3Z581"/>
<protein>
    <submittedName>
        <fullName evidence="8">Uncharacterized protein</fullName>
    </submittedName>
</protein>
<proteinExistence type="inferred from homology"/>
<evidence type="ECO:0000256" key="7">
    <source>
        <dbReference type="SAM" id="Phobius"/>
    </source>
</evidence>
<dbReference type="eggNOG" id="KOG3998">
    <property type="taxonomic scope" value="Eukaryota"/>
</dbReference>
<dbReference type="EMBL" id="GG666582">
    <property type="protein sequence ID" value="EEN52438.1"/>
    <property type="molecule type" value="Genomic_DNA"/>
</dbReference>
<feature type="transmembrane region" description="Helical" evidence="7">
    <location>
        <begin position="64"/>
        <end position="84"/>
    </location>
</feature>
<feature type="transmembrane region" description="Helical" evidence="7">
    <location>
        <begin position="237"/>
        <end position="258"/>
    </location>
</feature>
<dbReference type="AlphaFoldDB" id="C3Z581"/>
<reference evidence="8" key="1">
    <citation type="journal article" date="2008" name="Nature">
        <title>The amphioxus genome and the evolution of the chordate karyotype.</title>
        <authorList>
            <consortium name="US DOE Joint Genome Institute (JGI-PGF)"/>
            <person name="Putnam N.H."/>
            <person name="Butts T."/>
            <person name="Ferrier D.E.K."/>
            <person name="Furlong R.F."/>
            <person name="Hellsten U."/>
            <person name="Kawashima T."/>
            <person name="Robinson-Rechavi M."/>
            <person name="Shoguchi E."/>
            <person name="Terry A."/>
            <person name="Yu J.-K."/>
            <person name="Benito-Gutierrez E.L."/>
            <person name="Dubchak I."/>
            <person name="Garcia-Fernandez J."/>
            <person name="Gibson-Brown J.J."/>
            <person name="Grigoriev I.V."/>
            <person name="Horton A.C."/>
            <person name="de Jong P.J."/>
            <person name="Jurka J."/>
            <person name="Kapitonov V.V."/>
            <person name="Kohara Y."/>
            <person name="Kuroki Y."/>
            <person name="Lindquist E."/>
            <person name="Lucas S."/>
            <person name="Osoegawa K."/>
            <person name="Pennacchio L.A."/>
            <person name="Salamov A.A."/>
            <person name="Satou Y."/>
            <person name="Sauka-Spengler T."/>
            <person name="Schmutz J."/>
            <person name="Shin-I T."/>
            <person name="Toyoda A."/>
            <person name="Bronner-Fraser M."/>
            <person name="Fujiyama A."/>
            <person name="Holland L.Z."/>
            <person name="Holland P.W.H."/>
            <person name="Satoh N."/>
            <person name="Rokhsar D.S."/>
        </authorList>
    </citation>
    <scope>NUCLEOTIDE SEQUENCE [LARGE SCALE GENOMIC DNA]</scope>
    <source>
        <strain evidence="8">S238N-H82</strain>
        <tissue evidence="8">Testes</tissue>
    </source>
</reference>
<evidence type="ECO:0000256" key="6">
    <source>
        <dbReference type="SAM" id="MobiDB-lite"/>
    </source>
</evidence>
<keyword evidence="3 7" id="KW-0812">Transmembrane</keyword>
<feature type="transmembrane region" description="Helical" evidence="7">
    <location>
        <begin position="180"/>
        <end position="197"/>
    </location>
</feature>
<dbReference type="InterPro" id="IPR002995">
    <property type="entry name" value="Surf4"/>
</dbReference>